<dbReference type="Proteomes" id="UP000000269">
    <property type="component" value="Chromosome"/>
</dbReference>
<dbReference type="STRING" id="350688.Clos_2861"/>
<name>A8MKQ8_ALKOO</name>
<dbReference type="AlphaFoldDB" id="A8MKQ8"/>
<evidence type="ECO:0000313" key="2">
    <source>
        <dbReference type="Proteomes" id="UP000000269"/>
    </source>
</evidence>
<dbReference type="InterPro" id="IPR052913">
    <property type="entry name" value="Glycopeptide_resist_protein"/>
</dbReference>
<reference evidence="2" key="1">
    <citation type="submission" date="2007-10" db="EMBL/GenBank/DDBJ databases">
        <title>Complete genome of Alkaliphilus oremlandii OhILAs.</title>
        <authorList>
            <person name="Copeland A."/>
            <person name="Lucas S."/>
            <person name="Lapidus A."/>
            <person name="Barry K."/>
            <person name="Detter J.C."/>
            <person name="Glavina del Rio T."/>
            <person name="Hammon N."/>
            <person name="Israni S."/>
            <person name="Dalin E."/>
            <person name="Tice H."/>
            <person name="Pitluck S."/>
            <person name="Chain P."/>
            <person name="Malfatti S."/>
            <person name="Shin M."/>
            <person name="Vergez L."/>
            <person name="Schmutz J."/>
            <person name="Larimer F."/>
            <person name="Land M."/>
            <person name="Hauser L."/>
            <person name="Kyrpides N."/>
            <person name="Mikhailova N."/>
            <person name="Stolz J.F."/>
            <person name="Dawson A."/>
            <person name="Fisher E."/>
            <person name="Crable B."/>
            <person name="Perera E."/>
            <person name="Lisak J."/>
            <person name="Ranganathan M."/>
            <person name="Basu P."/>
            <person name="Richardson P."/>
        </authorList>
    </citation>
    <scope>NUCLEOTIDE SEQUENCE [LARGE SCALE GENOMIC DNA]</scope>
    <source>
        <strain evidence="2">OhILAs</strain>
    </source>
</reference>
<dbReference type="HOGENOM" id="CLU_072547_1_0_9"/>
<dbReference type="KEGG" id="aoe:Clos_2861"/>
<dbReference type="RefSeq" id="WP_012160697.1">
    <property type="nucleotide sequence ID" value="NC_009922.1"/>
</dbReference>
<sequence length="271" mass="31382">MRTKRLTERFPYLLPIRKLQRKVFFYIGMKLDANQYATKKAHNILEHQVFTTKSKMVNTESGYDIQYQLNKVDNLKLVAKTIHKVIIEPNETFSFWMLAKNAEKYGKYKKGLAMVNNEITSVEGGGLCQISNLLFWVFLHTPLTVVERNPHSAETIPQPKGDIPVGVDATIAEGWLDLKVKNETEETFQVLVEFDEDFIHGTIVSNKPQDVLYTVESENLRYARENGKIYRYNEIYKVGYGQFNGEIVSKELVLNNKYEIRYDIESEIGPI</sequence>
<dbReference type="PANTHER" id="PTHR35788:SF1">
    <property type="entry name" value="EXPORTED PROTEIN"/>
    <property type="match status" value="1"/>
</dbReference>
<keyword evidence="2" id="KW-1185">Reference proteome</keyword>
<dbReference type="EMBL" id="CP000853">
    <property type="protein sequence ID" value="ABW20390.1"/>
    <property type="molecule type" value="Genomic_DNA"/>
</dbReference>
<dbReference type="PANTHER" id="PTHR35788">
    <property type="entry name" value="EXPORTED PROTEIN-RELATED"/>
    <property type="match status" value="1"/>
</dbReference>
<dbReference type="eggNOG" id="COG2720">
    <property type="taxonomic scope" value="Bacteria"/>
</dbReference>
<dbReference type="InterPro" id="IPR007391">
    <property type="entry name" value="Vancomycin_resist_VanW"/>
</dbReference>
<gene>
    <name evidence="1" type="ordered locus">Clos_2861</name>
</gene>
<evidence type="ECO:0000313" key="1">
    <source>
        <dbReference type="EMBL" id="ABW20390.1"/>
    </source>
</evidence>
<proteinExistence type="predicted"/>
<dbReference type="Pfam" id="PF04294">
    <property type="entry name" value="VanW"/>
    <property type="match status" value="1"/>
</dbReference>
<organism evidence="1 2">
    <name type="scientific">Alkaliphilus oremlandii (strain OhILAs)</name>
    <name type="common">Clostridium oremlandii (strain OhILAs)</name>
    <dbReference type="NCBI Taxonomy" id="350688"/>
    <lineage>
        <taxon>Bacteria</taxon>
        <taxon>Bacillati</taxon>
        <taxon>Bacillota</taxon>
        <taxon>Clostridia</taxon>
        <taxon>Peptostreptococcales</taxon>
        <taxon>Natronincolaceae</taxon>
        <taxon>Alkaliphilus</taxon>
    </lineage>
</organism>
<accession>A8MKQ8</accession>
<dbReference type="OrthoDB" id="9797191at2"/>
<protein>
    <submittedName>
        <fullName evidence="1">VanW family protein</fullName>
    </submittedName>
</protein>
<dbReference type="NCBIfam" id="NF033128">
    <property type="entry name" value="vanW-gen"/>
    <property type="match status" value="1"/>
</dbReference>